<feature type="transmembrane region" description="Helical" evidence="7">
    <location>
        <begin position="12"/>
        <end position="33"/>
    </location>
</feature>
<dbReference type="InterPro" id="IPR004358">
    <property type="entry name" value="Sig_transdc_His_kin-like_C"/>
</dbReference>
<dbReference type="InterPro" id="IPR003594">
    <property type="entry name" value="HATPase_dom"/>
</dbReference>
<dbReference type="SMART" id="SM00387">
    <property type="entry name" value="HATPase_c"/>
    <property type="match status" value="1"/>
</dbReference>
<evidence type="ECO:0000256" key="3">
    <source>
        <dbReference type="ARBA" id="ARBA00022553"/>
    </source>
</evidence>
<dbReference type="Proteomes" id="UP000603545">
    <property type="component" value="Unassembled WGS sequence"/>
</dbReference>
<comment type="caution">
    <text evidence="9">The sequence shown here is derived from an EMBL/GenBank/DDBJ whole genome shotgun (WGS) entry which is preliminary data.</text>
</comment>
<dbReference type="CDD" id="cd00075">
    <property type="entry name" value="HATPase"/>
    <property type="match status" value="1"/>
</dbReference>
<dbReference type="GO" id="GO:0016036">
    <property type="term" value="P:cellular response to phosphate starvation"/>
    <property type="evidence" value="ECO:0007669"/>
    <property type="project" value="TreeGrafter"/>
</dbReference>
<keyword evidence="7" id="KW-0472">Membrane</keyword>
<dbReference type="GO" id="GO:0000155">
    <property type="term" value="F:phosphorelay sensor kinase activity"/>
    <property type="evidence" value="ECO:0007669"/>
    <property type="project" value="InterPro"/>
</dbReference>
<dbReference type="PRINTS" id="PR00344">
    <property type="entry name" value="BCTRLSENSOR"/>
</dbReference>
<evidence type="ECO:0000256" key="2">
    <source>
        <dbReference type="ARBA" id="ARBA00012438"/>
    </source>
</evidence>
<keyword evidence="7" id="KW-0812">Transmembrane</keyword>
<comment type="catalytic activity">
    <reaction evidence="1">
        <text>ATP + protein L-histidine = ADP + protein N-phospho-L-histidine.</text>
        <dbReference type="EC" id="2.7.13.3"/>
    </reaction>
</comment>
<feature type="domain" description="Histidine kinase" evidence="8">
    <location>
        <begin position="99"/>
        <end position="317"/>
    </location>
</feature>
<evidence type="ECO:0000256" key="6">
    <source>
        <dbReference type="ARBA" id="ARBA00023012"/>
    </source>
</evidence>
<sequence length="321" mass="37348">MYRSKWFFHPILILIFSIVALALSLFLYIYWYMEVSAGLKKVVLELNLDPEQVLESQTWVVIMVLSILVGIILMGIFIIFVYHHKALQLYRTQRNFINNFTHELKTPVTSLKLYLETFEKHELSREDRLKYIGYMIQDVTQLSDNISRILNLAGIESKSYGREFAILDLVQTIERFYKNNIHLFRGCEVKIHNPLGRSFLCRINLSLFEMLLMNLMTNAIKYNRSKKPIIDISFAVNKGKLNIRFEDNGIGIEKREIKKIFKKFYRANSPDNISLRGSGLGLYLVQNIARIHKGKVIAESKGTGKGSAFTFNLSGIRDYER</sequence>
<dbReference type="EMBL" id="JACNLL010000047">
    <property type="protein sequence ID" value="MBC8199335.1"/>
    <property type="molecule type" value="Genomic_DNA"/>
</dbReference>
<evidence type="ECO:0000256" key="1">
    <source>
        <dbReference type="ARBA" id="ARBA00000085"/>
    </source>
</evidence>
<evidence type="ECO:0000313" key="10">
    <source>
        <dbReference type="Proteomes" id="UP000603545"/>
    </source>
</evidence>
<accession>A0A8J6TBP1</accession>
<dbReference type="EC" id="2.7.13.3" evidence="2"/>
<dbReference type="InterPro" id="IPR005467">
    <property type="entry name" value="His_kinase_dom"/>
</dbReference>
<dbReference type="PROSITE" id="PS50109">
    <property type="entry name" value="HIS_KIN"/>
    <property type="match status" value="1"/>
</dbReference>
<evidence type="ECO:0000256" key="5">
    <source>
        <dbReference type="ARBA" id="ARBA00022777"/>
    </source>
</evidence>
<dbReference type="PANTHER" id="PTHR45453:SF1">
    <property type="entry name" value="PHOSPHATE REGULON SENSOR PROTEIN PHOR"/>
    <property type="match status" value="1"/>
</dbReference>
<proteinExistence type="predicted"/>
<keyword evidence="3" id="KW-0597">Phosphoprotein</keyword>
<dbReference type="Gene3D" id="3.30.565.10">
    <property type="entry name" value="Histidine kinase-like ATPase, C-terminal domain"/>
    <property type="match status" value="1"/>
</dbReference>
<dbReference type="GO" id="GO:0004721">
    <property type="term" value="F:phosphoprotein phosphatase activity"/>
    <property type="evidence" value="ECO:0007669"/>
    <property type="project" value="TreeGrafter"/>
</dbReference>
<evidence type="ECO:0000313" key="9">
    <source>
        <dbReference type="EMBL" id="MBC8199335.1"/>
    </source>
</evidence>
<name>A0A8J6TBP1_9BACT</name>
<keyword evidence="5 9" id="KW-0418">Kinase</keyword>
<gene>
    <name evidence="9" type="ORF">H8E80_04725</name>
</gene>
<dbReference type="GO" id="GO:0005886">
    <property type="term" value="C:plasma membrane"/>
    <property type="evidence" value="ECO:0007669"/>
    <property type="project" value="TreeGrafter"/>
</dbReference>
<dbReference type="InterPro" id="IPR036890">
    <property type="entry name" value="HATPase_C_sf"/>
</dbReference>
<dbReference type="InterPro" id="IPR003661">
    <property type="entry name" value="HisK_dim/P_dom"/>
</dbReference>
<feature type="transmembrane region" description="Helical" evidence="7">
    <location>
        <begin position="59"/>
        <end position="82"/>
    </location>
</feature>
<dbReference type="AlphaFoldDB" id="A0A8J6TBP1"/>
<keyword evidence="4" id="KW-0808">Transferase</keyword>
<dbReference type="SUPFAM" id="SSF55874">
    <property type="entry name" value="ATPase domain of HSP90 chaperone/DNA topoisomerase II/histidine kinase"/>
    <property type="match status" value="1"/>
</dbReference>
<evidence type="ECO:0000259" key="8">
    <source>
        <dbReference type="PROSITE" id="PS50109"/>
    </source>
</evidence>
<dbReference type="Pfam" id="PF00512">
    <property type="entry name" value="HisKA"/>
    <property type="match status" value="1"/>
</dbReference>
<organism evidence="9 10">
    <name type="scientific">Candidatus Desulfaltia bathyphila</name>
    <dbReference type="NCBI Taxonomy" id="2841697"/>
    <lineage>
        <taxon>Bacteria</taxon>
        <taxon>Pseudomonadati</taxon>
        <taxon>Thermodesulfobacteriota</taxon>
        <taxon>Desulfobacteria</taxon>
        <taxon>Desulfobacterales</taxon>
        <taxon>Desulfobacterales incertae sedis</taxon>
        <taxon>Candidatus Desulfaltia</taxon>
    </lineage>
</organism>
<keyword evidence="6" id="KW-0902">Two-component regulatory system</keyword>
<dbReference type="CDD" id="cd00082">
    <property type="entry name" value="HisKA"/>
    <property type="match status" value="1"/>
</dbReference>
<dbReference type="PANTHER" id="PTHR45453">
    <property type="entry name" value="PHOSPHATE REGULON SENSOR PROTEIN PHOR"/>
    <property type="match status" value="1"/>
</dbReference>
<dbReference type="SUPFAM" id="SSF47384">
    <property type="entry name" value="Homodimeric domain of signal transducing histidine kinase"/>
    <property type="match status" value="1"/>
</dbReference>
<dbReference type="Gene3D" id="1.10.287.130">
    <property type="match status" value="1"/>
</dbReference>
<dbReference type="SMART" id="SM00388">
    <property type="entry name" value="HisKA"/>
    <property type="match status" value="1"/>
</dbReference>
<evidence type="ECO:0000256" key="4">
    <source>
        <dbReference type="ARBA" id="ARBA00022679"/>
    </source>
</evidence>
<dbReference type="InterPro" id="IPR036097">
    <property type="entry name" value="HisK_dim/P_sf"/>
</dbReference>
<reference evidence="9 10" key="1">
    <citation type="submission" date="2020-08" db="EMBL/GenBank/DDBJ databases">
        <title>Bridging the membrane lipid divide: bacteria of the FCB group superphylum have the potential to synthesize archaeal ether lipids.</title>
        <authorList>
            <person name="Villanueva L."/>
            <person name="Von Meijenfeldt F.A.B."/>
            <person name="Westbye A.B."/>
            <person name="Yadav S."/>
            <person name="Hopmans E.C."/>
            <person name="Dutilh B.E."/>
            <person name="Sinninghe Damste J.S."/>
        </authorList>
    </citation>
    <scope>NUCLEOTIDE SEQUENCE [LARGE SCALE GENOMIC DNA]</scope>
    <source>
        <strain evidence="9">NIOZ-UU82</strain>
    </source>
</reference>
<evidence type="ECO:0000256" key="7">
    <source>
        <dbReference type="SAM" id="Phobius"/>
    </source>
</evidence>
<dbReference type="Pfam" id="PF02518">
    <property type="entry name" value="HATPase_c"/>
    <property type="match status" value="1"/>
</dbReference>
<protein>
    <recommendedName>
        <fullName evidence="2">histidine kinase</fullName>
        <ecNumber evidence="2">2.7.13.3</ecNumber>
    </recommendedName>
</protein>
<keyword evidence="7" id="KW-1133">Transmembrane helix</keyword>
<dbReference type="InterPro" id="IPR050351">
    <property type="entry name" value="BphY/WalK/GraS-like"/>
</dbReference>